<dbReference type="GO" id="GO:0005615">
    <property type="term" value="C:extracellular space"/>
    <property type="evidence" value="ECO:0007669"/>
    <property type="project" value="InterPro"/>
</dbReference>
<feature type="signal peptide" evidence="2">
    <location>
        <begin position="1"/>
        <end position="24"/>
    </location>
</feature>
<dbReference type="EMBL" id="PDCR01000055">
    <property type="protein sequence ID" value="PEG51369.1"/>
    <property type="molecule type" value="Genomic_DNA"/>
</dbReference>
<feature type="chain" id="PRO_5044564043" evidence="2">
    <location>
        <begin position="25"/>
        <end position="160"/>
    </location>
</feature>
<dbReference type="Pfam" id="PF09167">
    <property type="entry name" value="DUF1942"/>
    <property type="match status" value="1"/>
</dbReference>
<evidence type="ECO:0000256" key="2">
    <source>
        <dbReference type="SAM" id="SignalP"/>
    </source>
</evidence>
<evidence type="ECO:0000313" key="6">
    <source>
        <dbReference type="Proteomes" id="UP000191039"/>
    </source>
</evidence>
<accession>A0A1Q4H837</accession>
<keyword evidence="7" id="KW-1185">Reference proteome</keyword>
<reference evidence="4 6" key="1">
    <citation type="submission" date="2016-09" db="EMBL/GenBank/DDBJ databases">
        <title>genome sequences of unsequenced Mycobacteria.</title>
        <authorList>
            <person name="Greninger A.L."/>
            <person name="Jerome K.R."/>
            <person name="Mcnair B."/>
            <person name="Wallis C."/>
            <person name="Fang F."/>
        </authorList>
    </citation>
    <scope>NUCLEOTIDE SEQUENCE [LARGE SCALE GENOMIC DNA]</scope>
    <source>
        <strain evidence="4 6">BM1</strain>
    </source>
</reference>
<evidence type="ECO:0000313" key="7">
    <source>
        <dbReference type="Proteomes" id="UP000220340"/>
    </source>
</evidence>
<dbReference type="RefSeq" id="WP_073858541.1">
    <property type="nucleotide sequence ID" value="NZ_MIJD01000679.1"/>
</dbReference>
<dbReference type="Gene3D" id="2.60.40.1240">
    <property type="match status" value="1"/>
</dbReference>
<evidence type="ECO:0000313" key="5">
    <source>
        <dbReference type="EMBL" id="PEG51369.1"/>
    </source>
</evidence>
<dbReference type="InterPro" id="IPR015250">
    <property type="entry name" value="MPT63-like"/>
</dbReference>
<keyword evidence="1 2" id="KW-0732">Signal</keyword>
<organism evidence="4 6">
    <name type="scientific">Mycolicibacterium diernhoferi</name>
    <dbReference type="NCBI Taxonomy" id="1801"/>
    <lineage>
        <taxon>Bacteria</taxon>
        <taxon>Bacillati</taxon>
        <taxon>Actinomycetota</taxon>
        <taxon>Actinomycetes</taxon>
        <taxon>Mycobacteriales</taxon>
        <taxon>Mycobacteriaceae</taxon>
        <taxon>Mycolicibacterium</taxon>
    </lineage>
</organism>
<comment type="caution">
    <text evidence="4">The sequence shown here is derived from an EMBL/GenBank/DDBJ whole genome shotgun (WGS) entry which is preliminary data.</text>
</comment>
<sequence>MNIKRLAGAVAATVLMLSVGTTTAGPASAVDNIKPFGEQIRILDNTGAPEIGYTVMDLRPSSDPMPHKGQLYEAMLTIQAFGVQVDPKIRRFNARAQNSTLYPLLQAPGLEGMLAPGGSATGKLYFDAVGPDVPFSVVYNDGMRDILAWIPGPPEGGTRP</sequence>
<dbReference type="EMBL" id="MIJD01000679">
    <property type="protein sequence ID" value="OPE44689.1"/>
    <property type="molecule type" value="Genomic_DNA"/>
</dbReference>
<protein>
    <submittedName>
        <fullName evidence="5">DUF1942 domain-containing protein</fullName>
    </submittedName>
</protein>
<feature type="domain" description="MPT63-like" evidence="3">
    <location>
        <begin position="32"/>
        <end position="149"/>
    </location>
</feature>
<evidence type="ECO:0000313" key="4">
    <source>
        <dbReference type="EMBL" id="OPE44689.1"/>
    </source>
</evidence>
<dbReference type="SUPFAM" id="SSF81982">
    <property type="entry name" value="Antigen MPT63/MPB63 (immunoprotective extracellular protein)"/>
    <property type="match status" value="1"/>
</dbReference>
<dbReference type="Proteomes" id="UP000191039">
    <property type="component" value="Unassembled WGS sequence"/>
</dbReference>
<dbReference type="AlphaFoldDB" id="A0A1Q4H837"/>
<evidence type="ECO:0000259" key="3">
    <source>
        <dbReference type="Pfam" id="PF09167"/>
    </source>
</evidence>
<dbReference type="InterPro" id="IPR029050">
    <property type="entry name" value="Immunoprotect_excell_Ig-like"/>
</dbReference>
<dbReference type="Proteomes" id="UP000220340">
    <property type="component" value="Unassembled WGS sequence"/>
</dbReference>
<proteinExistence type="predicted"/>
<dbReference type="OrthoDB" id="4706647at2"/>
<name>A0A1Q4H837_9MYCO</name>
<gene>
    <name evidence="4" type="ORF">BV510_30655</name>
    <name evidence="5" type="ORF">CRI78_26975</name>
</gene>
<reference evidence="5 7" key="2">
    <citation type="submission" date="2017-10" db="EMBL/GenBank/DDBJ databases">
        <title>The new phylogeny of genus Mycobacterium.</title>
        <authorList>
            <person name="Tortoli E."/>
            <person name="Trovato A."/>
            <person name="Cirillo D.M."/>
        </authorList>
    </citation>
    <scope>NUCLEOTIDE SEQUENCE [LARGE SCALE GENOMIC DNA]</scope>
    <source>
        <strain evidence="5 7">IP141170001</strain>
    </source>
</reference>
<evidence type="ECO:0000256" key="1">
    <source>
        <dbReference type="ARBA" id="ARBA00022729"/>
    </source>
</evidence>